<dbReference type="EMBL" id="AP018216">
    <property type="protein sequence ID" value="BAY71273.1"/>
    <property type="molecule type" value="Genomic_DNA"/>
</dbReference>
<dbReference type="Proteomes" id="UP000217507">
    <property type="component" value="Chromosome"/>
</dbReference>
<evidence type="ECO:0000259" key="1">
    <source>
        <dbReference type="Pfam" id="PF19493"/>
    </source>
</evidence>
<feature type="domain" description="Trypsin-co-occurring" evidence="1">
    <location>
        <begin position="9"/>
        <end position="102"/>
    </location>
</feature>
<reference evidence="2 3" key="1">
    <citation type="submission" date="2017-06" db="EMBL/GenBank/DDBJ databases">
        <title>Genome sequencing of cyanobaciteial culture collection at National Institute for Environmental Studies (NIES).</title>
        <authorList>
            <person name="Hirose Y."/>
            <person name="Shimura Y."/>
            <person name="Fujisawa T."/>
            <person name="Nakamura Y."/>
            <person name="Kawachi M."/>
        </authorList>
    </citation>
    <scope>NUCLEOTIDE SEQUENCE [LARGE SCALE GENOMIC DNA]</scope>
    <source>
        <strain evidence="2 3">NIES-23</strain>
    </source>
</reference>
<accession>A0A1Z4KQV6</accession>
<organism evidence="2 3">
    <name type="scientific">Trichormus variabilis NIES-23</name>
    <dbReference type="NCBI Taxonomy" id="1973479"/>
    <lineage>
        <taxon>Bacteria</taxon>
        <taxon>Bacillati</taxon>
        <taxon>Cyanobacteriota</taxon>
        <taxon>Cyanophyceae</taxon>
        <taxon>Nostocales</taxon>
        <taxon>Nostocaceae</taxon>
        <taxon>Trichormus</taxon>
    </lineage>
</organism>
<dbReference type="InterPro" id="IPR045794">
    <property type="entry name" value="Trypco1"/>
</dbReference>
<sequence length="114" mass="12307">MDNQDSLIDEPVIIVEFAPSAGMRSVSLTPADIAKESAKALDKAMLTIRQMAQKTMATIDTLSNKPSEVELEFGIKLNTEAGAIIAKTSGEASLKVKLLWERKDSNNEPDSKSA</sequence>
<gene>
    <name evidence="2" type="ORF">NIES23_40900</name>
</gene>
<dbReference type="Pfam" id="PF19493">
    <property type="entry name" value="Trypco1"/>
    <property type="match status" value="1"/>
</dbReference>
<dbReference type="NCBIfam" id="NF041216">
    <property type="entry name" value="CU044_2847_fam"/>
    <property type="match status" value="1"/>
</dbReference>
<protein>
    <recommendedName>
        <fullName evidence="1">Trypsin-co-occurring domain-containing protein</fullName>
    </recommendedName>
</protein>
<name>A0A1Z4KQV6_ANAVA</name>
<evidence type="ECO:0000313" key="3">
    <source>
        <dbReference type="Proteomes" id="UP000217507"/>
    </source>
</evidence>
<proteinExistence type="predicted"/>
<evidence type="ECO:0000313" key="2">
    <source>
        <dbReference type="EMBL" id="BAY71273.1"/>
    </source>
</evidence>
<dbReference type="AlphaFoldDB" id="A0A1Z4KQV6"/>